<accession>A0A067NSF9</accession>
<proteinExistence type="predicted"/>
<gene>
    <name evidence="2" type="ORF">PLEOSDRAFT_1100970</name>
</gene>
<feature type="compositionally biased region" description="Pro residues" evidence="1">
    <location>
        <begin position="1"/>
        <end position="11"/>
    </location>
</feature>
<sequence length="101" mass="10531">MLQTNHPPPPTFTTGAGGGRRGAAQGSPGSLRMSTNTNDMPAPTEGRQRPRQAVLSSVLASESVPEQASVVYNAAARSGRREARNLPSMSLDVDGIGVEDE</sequence>
<feature type="region of interest" description="Disordered" evidence="1">
    <location>
        <begin position="1"/>
        <end position="65"/>
    </location>
</feature>
<dbReference type="HOGENOM" id="CLU_2292859_0_0_1"/>
<feature type="region of interest" description="Disordered" evidence="1">
    <location>
        <begin position="77"/>
        <end position="101"/>
    </location>
</feature>
<feature type="compositionally biased region" description="Low complexity" evidence="1">
    <location>
        <begin position="53"/>
        <end position="64"/>
    </location>
</feature>
<name>A0A067NSF9_PLEO1</name>
<organism evidence="2 3">
    <name type="scientific">Pleurotus ostreatus (strain PC15)</name>
    <name type="common">Oyster mushroom</name>
    <dbReference type="NCBI Taxonomy" id="1137138"/>
    <lineage>
        <taxon>Eukaryota</taxon>
        <taxon>Fungi</taxon>
        <taxon>Dikarya</taxon>
        <taxon>Basidiomycota</taxon>
        <taxon>Agaricomycotina</taxon>
        <taxon>Agaricomycetes</taxon>
        <taxon>Agaricomycetidae</taxon>
        <taxon>Agaricales</taxon>
        <taxon>Pleurotineae</taxon>
        <taxon>Pleurotaceae</taxon>
        <taxon>Pleurotus</taxon>
    </lineage>
</organism>
<protein>
    <submittedName>
        <fullName evidence="2">Uncharacterized protein</fullName>
    </submittedName>
</protein>
<dbReference type="Proteomes" id="UP000027073">
    <property type="component" value="Unassembled WGS sequence"/>
</dbReference>
<dbReference type="AlphaFoldDB" id="A0A067NSF9"/>
<dbReference type="VEuPathDB" id="FungiDB:PLEOSDRAFT_1100970"/>
<dbReference type="EMBL" id="KL198006">
    <property type="protein sequence ID" value="KDQ29935.1"/>
    <property type="molecule type" value="Genomic_DNA"/>
</dbReference>
<evidence type="ECO:0000256" key="1">
    <source>
        <dbReference type="SAM" id="MobiDB-lite"/>
    </source>
</evidence>
<reference evidence="3" key="1">
    <citation type="journal article" date="2014" name="Proc. Natl. Acad. Sci. U.S.A.">
        <title>Extensive sampling of basidiomycete genomes demonstrates inadequacy of the white-rot/brown-rot paradigm for wood decay fungi.</title>
        <authorList>
            <person name="Riley R."/>
            <person name="Salamov A.A."/>
            <person name="Brown D.W."/>
            <person name="Nagy L.G."/>
            <person name="Floudas D."/>
            <person name="Held B.W."/>
            <person name="Levasseur A."/>
            <person name="Lombard V."/>
            <person name="Morin E."/>
            <person name="Otillar R."/>
            <person name="Lindquist E.A."/>
            <person name="Sun H."/>
            <person name="LaButti K.M."/>
            <person name="Schmutz J."/>
            <person name="Jabbour D."/>
            <person name="Luo H."/>
            <person name="Baker S.E."/>
            <person name="Pisabarro A.G."/>
            <person name="Walton J.D."/>
            <person name="Blanchette R.A."/>
            <person name="Henrissat B."/>
            <person name="Martin F."/>
            <person name="Cullen D."/>
            <person name="Hibbett D.S."/>
            <person name="Grigoriev I.V."/>
        </authorList>
    </citation>
    <scope>NUCLEOTIDE SEQUENCE [LARGE SCALE GENOMIC DNA]</scope>
    <source>
        <strain evidence="3">PC15</strain>
    </source>
</reference>
<evidence type="ECO:0000313" key="3">
    <source>
        <dbReference type="Proteomes" id="UP000027073"/>
    </source>
</evidence>
<evidence type="ECO:0000313" key="2">
    <source>
        <dbReference type="EMBL" id="KDQ29935.1"/>
    </source>
</evidence>
<dbReference type="InParanoid" id="A0A067NSF9"/>